<reference evidence="6" key="1">
    <citation type="submission" date="2023-07" db="EMBL/GenBank/DDBJ databases">
        <title>Genomic Encyclopedia of Type Strains, Phase IV (KMG-IV): sequencing the most valuable type-strain genomes for metagenomic binning, comparative biology and taxonomic classification.</title>
        <authorList>
            <person name="Goeker M."/>
        </authorList>
    </citation>
    <scope>NUCLEOTIDE SEQUENCE</scope>
    <source>
        <strain evidence="6">DSM 21202</strain>
    </source>
</reference>
<dbReference type="AlphaFoldDB" id="A0AAE4AV91"/>
<comment type="similarity">
    <text evidence="1">Belongs to the leucine-binding protein family.</text>
</comment>
<organism evidence="6 7">
    <name type="scientific">Amorphus orientalis</name>
    <dbReference type="NCBI Taxonomy" id="649198"/>
    <lineage>
        <taxon>Bacteria</taxon>
        <taxon>Pseudomonadati</taxon>
        <taxon>Pseudomonadota</taxon>
        <taxon>Alphaproteobacteria</taxon>
        <taxon>Hyphomicrobiales</taxon>
        <taxon>Amorphaceae</taxon>
        <taxon>Amorphus</taxon>
    </lineage>
</organism>
<keyword evidence="3" id="KW-0813">Transport</keyword>
<dbReference type="Pfam" id="PF13458">
    <property type="entry name" value="Peripla_BP_6"/>
    <property type="match status" value="1"/>
</dbReference>
<dbReference type="PANTHER" id="PTHR30483">
    <property type="entry name" value="LEUCINE-SPECIFIC-BINDING PROTEIN"/>
    <property type="match status" value="1"/>
</dbReference>
<dbReference type="SUPFAM" id="SSF53822">
    <property type="entry name" value="Periplasmic binding protein-like I"/>
    <property type="match status" value="1"/>
</dbReference>
<dbReference type="CDD" id="cd06333">
    <property type="entry name" value="PBP1_ABC_RPA1789-like"/>
    <property type="match status" value="1"/>
</dbReference>
<keyword evidence="3" id="KW-0029">Amino-acid transport</keyword>
<keyword evidence="2 4" id="KW-0732">Signal</keyword>
<feature type="domain" description="Leucine-binding protein" evidence="5">
    <location>
        <begin position="22"/>
        <end position="359"/>
    </location>
</feature>
<evidence type="ECO:0000256" key="2">
    <source>
        <dbReference type="ARBA" id="ARBA00022729"/>
    </source>
</evidence>
<accession>A0AAE4AV91</accession>
<evidence type="ECO:0000313" key="7">
    <source>
        <dbReference type="Proteomes" id="UP001229244"/>
    </source>
</evidence>
<evidence type="ECO:0000256" key="4">
    <source>
        <dbReference type="SAM" id="SignalP"/>
    </source>
</evidence>
<dbReference type="InterPro" id="IPR028082">
    <property type="entry name" value="Peripla_BP_I"/>
</dbReference>
<dbReference type="EMBL" id="JAUSUL010000003">
    <property type="protein sequence ID" value="MDQ0316454.1"/>
    <property type="molecule type" value="Genomic_DNA"/>
</dbReference>
<comment type="caution">
    <text evidence="6">The sequence shown here is derived from an EMBL/GenBank/DDBJ whole genome shotgun (WGS) entry which is preliminary data.</text>
</comment>
<feature type="signal peptide" evidence="4">
    <location>
        <begin position="1"/>
        <end position="21"/>
    </location>
</feature>
<dbReference type="Proteomes" id="UP001229244">
    <property type="component" value="Unassembled WGS sequence"/>
</dbReference>
<dbReference type="Gene3D" id="3.40.50.2300">
    <property type="match status" value="2"/>
</dbReference>
<evidence type="ECO:0000256" key="3">
    <source>
        <dbReference type="ARBA" id="ARBA00022970"/>
    </source>
</evidence>
<dbReference type="InterPro" id="IPR051010">
    <property type="entry name" value="BCAA_transport"/>
</dbReference>
<protein>
    <submittedName>
        <fullName evidence="6">Branched-chain amino acid transport system substrate-binding protein</fullName>
    </submittedName>
</protein>
<dbReference type="GO" id="GO:0006865">
    <property type="term" value="P:amino acid transport"/>
    <property type="evidence" value="ECO:0007669"/>
    <property type="project" value="UniProtKB-KW"/>
</dbReference>
<dbReference type="RefSeq" id="WP_306886334.1">
    <property type="nucleotide sequence ID" value="NZ_JAUSUL010000003.1"/>
</dbReference>
<sequence length="379" mass="39596">MYLRFAAAGALALAFTLPASAEINVCVTVSATGPAASLGVPENNTVPLLPTEFSGQKVNYIVFDDATDPTAAVKNVRKCIEEENADVIIGSSATPGSMAVAGIAAETKTPVIPLAPISLEGDAGHWAFPAPQPNVQMASALVDHMKTNGVKTLGFLGYSDAFGEQFLNATKKQLEGTDIELGPVERFARTDTSVTGQALKLVSANPDAILVVASGTPSALPNLTLAERGYKGQMYHTHGSASDAFLRVAQDAAEGTILPVGPVVVAAQLPDDHPSKELAVQYTKDYEAANGEGSLSSFGGHMFDAGQMIQAATEKALATGAEPGTPEFRSALRDALANMEEVVGVHGVFNTSDDNHYGHDERSRVLVQVDGGTWKYIGQ</sequence>
<dbReference type="PANTHER" id="PTHR30483:SF38">
    <property type="entry name" value="BLR7848 PROTEIN"/>
    <property type="match status" value="1"/>
</dbReference>
<keyword evidence="7" id="KW-1185">Reference proteome</keyword>
<feature type="chain" id="PRO_5041914550" evidence="4">
    <location>
        <begin position="22"/>
        <end position="379"/>
    </location>
</feature>
<evidence type="ECO:0000313" key="6">
    <source>
        <dbReference type="EMBL" id="MDQ0316454.1"/>
    </source>
</evidence>
<dbReference type="InterPro" id="IPR028081">
    <property type="entry name" value="Leu-bd"/>
</dbReference>
<name>A0AAE4AV91_9HYPH</name>
<proteinExistence type="inferred from homology"/>
<gene>
    <name evidence="6" type="ORF">J2S73_002930</name>
</gene>
<evidence type="ECO:0000256" key="1">
    <source>
        <dbReference type="ARBA" id="ARBA00010062"/>
    </source>
</evidence>
<evidence type="ECO:0000259" key="5">
    <source>
        <dbReference type="Pfam" id="PF13458"/>
    </source>
</evidence>